<feature type="transmembrane region" description="Helical" evidence="1">
    <location>
        <begin position="164"/>
        <end position="181"/>
    </location>
</feature>
<feature type="transmembrane region" description="Helical" evidence="1">
    <location>
        <begin position="84"/>
        <end position="102"/>
    </location>
</feature>
<protein>
    <recommendedName>
        <fullName evidence="2">GGDEF domain-containing protein</fullName>
    </recommendedName>
</protein>
<dbReference type="PANTHER" id="PTHR45138:SF9">
    <property type="entry name" value="DIGUANYLATE CYCLASE DGCM-RELATED"/>
    <property type="match status" value="1"/>
</dbReference>
<keyword evidence="4" id="KW-1185">Reference proteome</keyword>
<dbReference type="PANTHER" id="PTHR45138">
    <property type="entry name" value="REGULATORY COMPONENTS OF SENSORY TRANSDUCTION SYSTEM"/>
    <property type="match status" value="1"/>
</dbReference>
<reference evidence="4" key="1">
    <citation type="journal article" date="2019" name="Int. J. Syst. Evol. Microbiol.">
        <title>The Global Catalogue of Microorganisms (GCM) 10K type strain sequencing project: providing services to taxonomists for standard genome sequencing and annotation.</title>
        <authorList>
            <consortium name="The Broad Institute Genomics Platform"/>
            <consortium name="The Broad Institute Genome Sequencing Center for Infectious Disease"/>
            <person name="Wu L."/>
            <person name="Ma J."/>
        </authorList>
    </citation>
    <scope>NUCLEOTIDE SEQUENCE [LARGE SCALE GENOMIC DNA]</scope>
    <source>
        <strain evidence="4">JCM 30331</strain>
    </source>
</reference>
<dbReference type="SMART" id="SM00267">
    <property type="entry name" value="GGDEF"/>
    <property type="match status" value="1"/>
</dbReference>
<feature type="domain" description="GGDEF" evidence="2">
    <location>
        <begin position="254"/>
        <end position="383"/>
    </location>
</feature>
<evidence type="ECO:0000259" key="2">
    <source>
        <dbReference type="PROSITE" id="PS50887"/>
    </source>
</evidence>
<keyword evidence="1" id="KW-1133">Transmembrane helix</keyword>
<dbReference type="EMBL" id="BMPP01000002">
    <property type="protein sequence ID" value="GGK16760.1"/>
    <property type="molecule type" value="Genomic_DNA"/>
</dbReference>
<dbReference type="CDD" id="cd01949">
    <property type="entry name" value="GGDEF"/>
    <property type="match status" value="1"/>
</dbReference>
<dbReference type="SUPFAM" id="SSF55073">
    <property type="entry name" value="Nucleotide cyclase"/>
    <property type="match status" value="1"/>
</dbReference>
<accession>A0ABQ2ER75</accession>
<dbReference type="Pfam" id="PF00990">
    <property type="entry name" value="GGDEF"/>
    <property type="match status" value="1"/>
</dbReference>
<keyword evidence="1" id="KW-0472">Membrane</keyword>
<dbReference type="Proteomes" id="UP000647587">
    <property type="component" value="Unassembled WGS sequence"/>
</dbReference>
<organism evidence="3 4">
    <name type="scientific">Deinococcus malanensis</name>
    <dbReference type="NCBI Taxonomy" id="1706855"/>
    <lineage>
        <taxon>Bacteria</taxon>
        <taxon>Thermotogati</taxon>
        <taxon>Deinococcota</taxon>
        <taxon>Deinococci</taxon>
        <taxon>Deinococcales</taxon>
        <taxon>Deinococcaceae</taxon>
        <taxon>Deinococcus</taxon>
    </lineage>
</organism>
<dbReference type="InterPro" id="IPR050469">
    <property type="entry name" value="Diguanylate_Cyclase"/>
</dbReference>
<sequence length="393" mass="43777">MVVLARARDWVMDLKDVVRKPPLRAPPLRRIRAALAQYLLHDELQEEIILLRRMFVIMAVAALVGIPGALWVQAPDYDPLDRVVLPLCGLMYLVLLITVLSGRVDPRRAFVLSFLTNASYLLLAYNHQFRVFAPQYGVLSQSTYWFAVLYVAAFLIFPTRLARYFVRGILGLTIAITLGHLLLTPELLRSRELLGGIIQFLLAGVVLTSMQSRFGTLRDRLSAVQIAASCDALTGAANRRAAEEHLQALHRAGEPYTVILFDIDHFKGVNDEHGHATGDLVLVNVTRSARQLLPDSALFARWGGEEFLIVLPALPKEEVYELLRTLRGQLRHQSFGPQEGVTACFGVAHARPGETPEQIVARADAAMYARKNRGRNGVEFSTMTPETAAHLMP</sequence>
<keyword evidence="1" id="KW-0812">Transmembrane</keyword>
<gene>
    <name evidence="3" type="ORF">GCM10008955_07710</name>
</gene>
<evidence type="ECO:0000313" key="3">
    <source>
        <dbReference type="EMBL" id="GGK16760.1"/>
    </source>
</evidence>
<dbReference type="InterPro" id="IPR043128">
    <property type="entry name" value="Rev_trsase/Diguanyl_cyclase"/>
</dbReference>
<feature type="transmembrane region" description="Helical" evidence="1">
    <location>
        <begin position="193"/>
        <end position="210"/>
    </location>
</feature>
<dbReference type="Gene3D" id="3.30.70.270">
    <property type="match status" value="1"/>
</dbReference>
<feature type="transmembrane region" description="Helical" evidence="1">
    <location>
        <begin position="109"/>
        <end position="126"/>
    </location>
</feature>
<evidence type="ECO:0000256" key="1">
    <source>
        <dbReference type="SAM" id="Phobius"/>
    </source>
</evidence>
<proteinExistence type="predicted"/>
<comment type="caution">
    <text evidence="3">The sequence shown here is derived from an EMBL/GenBank/DDBJ whole genome shotgun (WGS) entry which is preliminary data.</text>
</comment>
<name>A0ABQ2ER75_9DEIO</name>
<dbReference type="NCBIfam" id="TIGR00254">
    <property type="entry name" value="GGDEF"/>
    <property type="match status" value="1"/>
</dbReference>
<evidence type="ECO:0000313" key="4">
    <source>
        <dbReference type="Proteomes" id="UP000647587"/>
    </source>
</evidence>
<dbReference type="PROSITE" id="PS50887">
    <property type="entry name" value="GGDEF"/>
    <property type="match status" value="1"/>
</dbReference>
<dbReference type="InterPro" id="IPR029787">
    <property type="entry name" value="Nucleotide_cyclase"/>
</dbReference>
<dbReference type="InterPro" id="IPR000160">
    <property type="entry name" value="GGDEF_dom"/>
</dbReference>
<feature type="transmembrane region" description="Helical" evidence="1">
    <location>
        <begin position="54"/>
        <end position="72"/>
    </location>
</feature>
<feature type="transmembrane region" description="Helical" evidence="1">
    <location>
        <begin position="138"/>
        <end position="157"/>
    </location>
</feature>